<name>A0A392UWH0_9FABA</name>
<protein>
    <submittedName>
        <fullName evidence="1">Uncharacterized protein</fullName>
    </submittedName>
</protein>
<organism evidence="1 2">
    <name type="scientific">Trifolium medium</name>
    <dbReference type="NCBI Taxonomy" id="97028"/>
    <lineage>
        <taxon>Eukaryota</taxon>
        <taxon>Viridiplantae</taxon>
        <taxon>Streptophyta</taxon>
        <taxon>Embryophyta</taxon>
        <taxon>Tracheophyta</taxon>
        <taxon>Spermatophyta</taxon>
        <taxon>Magnoliopsida</taxon>
        <taxon>eudicotyledons</taxon>
        <taxon>Gunneridae</taxon>
        <taxon>Pentapetalae</taxon>
        <taxon>rosids</taxon>
        <taxon>fabids</taxon>
        <taxon>Fabales</taxon>
        <taxon>Fabaceae</taxon>
        <taxon>Papilionoideae</taxon>
        <taxon>50 kb inversion clade</taxon>
        <taxon>NPAAA clade</taxon>
        <taxon>Hologalegina</taxon>
        <taxon>IRL clade</taxon>
        <taxon>Trifolieae</taxon>
        <taxon>Trifolium</taxon>
    </lineage>
</organism>
<reference evidence="1 2" key="1">
    <citation type="journal article" date="2018" name="Front. Plant Sci.">
        <title>Red Clover (Trifolium pratense) and Zigzag Clover (T. medium) - A Picture of Genomic Similarities and Differences.</title>
        <authorList>
            <person name="Dluhosova J."/>
            <person name="Istvanek J."/>
            <person name="Nedelnik J."/>
            <person name="Repkova J."/>
        </authorList>
    </citation>
    <scope>NUCLEOTIDE SEQUENCE [LARGE SCALE GENOMIC DNA]</scope>
    <source>
        <strain evidence="2">cv. 10/8</strain>
        <tissue evidence="1">Leaf</tissue>
    </source>
</reference>
<keyword evidence="2" id="KW-1185">Reference proteome</keyword>
<feature type="non-terminal residue" evidence="1">
    <location>
        <position position="29"/>
    </location>
</feature>
<dbReference type="Proteomes" id="UP000265520">
    <property type="component" value="Unassembled WGS sequence"/>
</dbReference>
<proteinExistence type="predicted"/>
<dbReference type="EMBL" id="LXQA010994333">
    <property type="protein sequence ID" value="MCI80366.1"/>
    <property type="molecule type" value="Genomic_DNA"/>
</dbReference>
<comment type="caution">
    <text evidence="1">The sequence shown here is derived from an EMBL/GenBank/DDBJ whole genome shotgun (WGS) entry which is preliminary data.</text>
</comment>
<evidence type="ECO:0000313" key="1">
    <source>
        <dbReference type="EMBL" id="MCI80366.1"/>
    </source>
</evidence>
<accession>A0A392UWH0</accession>
<dbReference type="AlphaFoldDB" id="A0A392UWH0"/>
<sequence length="29" mass="3348">MAKALFHVKFEELRSKLAVWDSSSLPDEL</sequence>
<evidence type="ECO:0000313" key="2">
    <source>
        <dbReference type="Proteomes" id="UP000265520"/>
    </source>
</evidence>